<comment type="caution">
    <text evidence="5">The sequence shown here is derived from an EMBL/GenBank/DDBJ whole genome shotgun (WGS) entry which is preliminary data.</text>
</comment>
<dbReference type="Gene3D" id="2.40.10.240">
    <property type="entry name" value="QueA-like"/>
    <property type="match status" value="1"/>
</dbReference>
<dbReference type="Pfam" id="PF02547">
    <property type="entry name" value="Queuosine_synth"/>
    <property type="match status" value="1"/>
</dbReference>
<dbReference type="GO" id="GO:0008616">
    <property type="term" value="P:tRNA queuosine(34) biosynthetic process"/>
    <property type="evidence" value="ECO:0007669"/>
    <property type="project" value="UniProtKB-KW"/>
</dbReference>
<reference evidence="5 6" key="1">
    <citation type="submission" date="2019-11" db="EMBL/GenBank/DDBJ databases">
        <title>Genome sequences of 17 halophilic strains isolated from different environments.</title>
        <authorList>
            <person name="Furrow R.E."/>
        </authorList>
    </citation>
    <scope>NUCLEOTIDE SEQUENCE [LARGE SCALE GENOMIC DNA]</scope>
    <source>
        <strain evidence="5 6">22514_16_FS</strain>
    </source>
</reference>
<dbReference type="RefSeq" id="WP_160847736.1">
    <property type="nucleotide sequence ID" value="NZ_WMEQ01000001.1"/>
</dbReference>
<protein>
    <submittedName>
        <fullName evidence="5">S-adenosylmethionine:tRNA ribosyltransferase-isomerase</fullName>
    </submittedName>
</protein>
<keyword evidence="4" id="KW-0671">Queuosine biosynthesis</keyword>
<keyword evidence="1" id="KW-0963">Cytoplasm</keyword>
<sequence length="345" mass="38925">MNTLATSFHIPEFLHAEVPPEHKGMSRDEVRLMVLQEDEDSAYHKRFEEIDQFLEDGDVIVLNNSRTIPPVLKGCLGKQNVEIRLSRKISTNQWEALLLGTFRQINVPIQFPEGLEATISGLGSEPPLVTLSFSKGGSSLLDYIYRYGEPVRYEYIHHPWPLETYQTVYGAIPGSVEMPSAGRAFTWDLLSKLKAKGVQTTYIQLHAGLSYYEQNRWPNPKNHPEAFNVPEETARLITQAKQNSNRVIAVGTTVVRALESAVNEHGEVKAISGITRLYIDQNHRVITVDGLLTGFHEPEASHLHMLTAFLPEKKLMKAYGEALHKGYLWHEFGDMNLILPAGNLE</sequence>
<dbReference type="OrthoDB" id="9783887at2"/>
<accession>A0A6I4ZWX0</accession>
<organism evidence="5 6">
    <name type="scientific">Pontibacillus yanchengensis</name>
    <dbReference type="NCBI Taxonomy" id="462910"/>
    <lineage>
        <taxon>Bacteria</taxon>
        <taxon>Bacillati</taxon>
        <taxon>Bacillota</taxon>
        <taxon>Bacilli</taxon>
        <taxon>Bacillales</taxon>
        <taxon>Bacillaceae</taxon>
        <taxon>Pontibacillus</taxon>
    </lineage>
</organism>
<evidence type="ECO:0000256" key="1">
    <source>
        <dbReference type="ARBA" id="ARBA00022490"/>
    </source>
</evidence>
<dbReference type="SUPFAM" id="SSF111337">
    <property type="entry name" value="QueA-like"/>
    <property type="match status" value="1"/>
</dbReference>
<evidence type="ECO:0000256" key="2">
    <source>
        <dbReference type="ARBA" id="ARBA00022679"/>
    </source>
</evidence>
<evidence type="ECO:0000313" key="6">
    <source>
        <dbReference type="Proteomes" id="UP000468638"/>
    </source>
</evidence>
<dbReference type="InterPro" id="IPR042118">
    <property type="entry name" value="QueA_dom1"/>
</dbReference>
<dbReference type="EMBL" id="WMEQ01000001">
    <property type="protein sequence ID" value="MYL32450.1"/>
    <property type="molecule type" value="Genomic_DNA"/>
</dbReference>
<dbReference type="InterPro" id="IPR042119">
    <property type="entry name" value="QueA_dom2"/>
</dbReference>
<keyword evidence="5" id="KW-0413">Isomerase</keyword>
<keyword evidence="2 5" id="KW-0808">Transferase</keyword>
<dbReference type="PANTHER" id="PTHR30307:SF0">
    <property type="entry name" value="S-ADENOSYLMETHIONINE:TRNA RIBOSYLTRANSFERASE-ISOMERASE"/>
    <property type="match status" value="1"/>
</dbReference>
<dbReference type="AlphaFoldDB" id="A0A6I4ZWX0"/>
<keyword evidence="3" id="KW-0949">S-adenosyl-L-methionine</keyword>
<dbReference type="InterPro" id="IPR036100">
    <property type="entry name" value="QueA_sf"/>
</dbReference>
<evidence type="ECO:0000313" key="5">
    <source>
        <dbReference type="EMBL" id="MYL32450.1"/>
    </source>
</evidence>
<dbReference type="Gene3D" id="3.40.1780.10">
    <property type="entry name" value="QueA-like"/>
    <property type="match status" value="1"/>
</dbReference>
<proteinExistence type="predicted"/>
<evidence type="ECO:0000256" key="4">
    <source>
        <dbReference type="ARBA" id="ARBA00022785"/>
    </source>
</evidence>
<dbReference type="GO" id="GO:0051075">
    <property type="term" value="F:S-adenosylmethionine:tRNA ribosyltransferase-isomerase activity"/>
    <property type="evidence" value="ECO:0007669"/>
    <property type="project" value="TreeGrafter"/>
</dbReference>
<dbReference type="InterPro" id="IPR003699">
    <property type="entry name" value="QueA"/>
</dbReference>
<dbReference type="PANTHER" id="PTHR30307">
    <property type="entry name" value="S-ADENOSYLMETHIONINE:TRNA RIBOSYLTRANSFERASE-ISOMERASE"/>
    <property type="match status" value="1"/>
</dbReference>
<gene>
    <name evidence="5" type="ORF">GLW05_02370</name>
</gene>
<name>A0A6I4ZWX0_9BACI</name>
<dbReference type="Proteomes" id="UP000468638">
    <property type="component" value="Unassembled WGS sequence"/>
</dbReference>
<evidence type="ECO:0000256" key="3">
    <source>
        <dbReference type="ARBA" id="ARBA00022691"/>
    </source>
</evidence>